<name>A0A444X5P6_ARAHY</name>
<evidence type="ECO:0000313" key="8">
    <source>
        <dbReference type="EMBL" id="RYQ85016.1"/>
    </source>
</evidence>
<dbReference type="GO" id="GO:0005634">
    <property type="term" value="C:nucleus"/>
    <property type="evidence" value="ECO:0007669"/>
    <property type="project" value="UniProtKB-SubCell"/>
</dbReference>
<evidence type="ECO:0000256" key="1">
    <source>
        <dbReference type="ARBA" id="ARBA00004123"/>
    </source>
</evidence>
<dbReference type="PANTHER" id="PTHR31989">
    <property type="entry name" value="NAC DOMAIN-CONTAINING PROTEIN 82-RELATED"/>
    <property type="match status" value="1"/>
</dbReference>
<evidence type="ECO:0000256" key="4">
    <source>
        <dbReference type="ARBA" id="ARBA00023163"/>
    </source>
</evidence>
<keyword evidence="4" id="KW-0804">Transcription</keyword>
<dbReference type="GO" id="GO:0006355">
    <property type="term" value="P:regulation of DNA-templated transcription"/>
    <property type="evidence" value="ECO:0007669"/>
    <property type="project" value="InterPro"/>
</dbReference>
<gene>
    <name evidence="8" type="ORF">Ahy_B10g104498</name>
</gene>
<accession>A0A444X5P6</accession>
<keyword evidence="6" id="KW-0812">Transmembrane</keyword>
<evidence type="ECO:0000256" key="3">
    <source>
        <dbReference type="ARBA" id="ARBA00023125"/>
    </source>
</evidence>
<dbReference type="Gene3D" id="2.170.150.80">
    <property type="entry name" value="NAC domain"/>
    <property type="match status" value="1"/>
</dbReference>
<feature type="transmembrane region" description="Helical" evidence="6">
    <location>
        <begin position="12"/>
        <end position="33"/>
    </location>
</feature>
<dbReference type="InterPro" id="IPR003441">
    <property type="entry name" value="NAC-dom"/>
</dbReference>
<evidence type="ECO:0000313" key="9">
    <source>
        <dbReference type="Proteomes" id="UP000289738"/>
    </source>
</evidence>
<feature type="domain" description="NAC" evidence="7">
    <location>
        <begin position="1"/>
        <end position="147"/>
    </location>
</feature>
<comment type="caution">
    <text evidence="8">The sequence shown here is derived from an EMBL/GenBank/DDBJ whole genome shotgun (WGS) entry which is preliminary data.</text>
</comment>
<protein>
    <recommendedName>
        <fullName evidence="7">NAC domain-containing protein</fullName>
    </recommendedName>
</protein>
<keyword evidence="3" id="KW-0238">DNA-binding</keyword>
<keyword evidence="6" id="KW-1133">Transmembrane helix</keyword>
<reference evidence="8 9" key="1">
    <citation type="submission" date="2019-01" db="EMBL/GenBank/DDBJ databases">
        <title>Sequencing of cultivated peanut Arachis hypogaea provides insights into genome evolution and oil improvement.</title>
        <authorList>
            <person name="Chen X."/>
        </authorList>
    </citation>
    <scope>NUCLEOTIDE SEQUENCE [LARGE SCALE GENOMIC DNA]</scope>
    <source>
        <strain evidence="9">cv. Fuhuasheng</strain>
        <tissue evidence="8">Leaves</tissue>
    </source>
</reference>
<dbReference type="Proteomes" id="UP000289738">
    <property type="component" value="Chromosome B10"/>
</dbReference>
<keyword evidence="2" id="KW-0805">Transcription regulation</keyword>
<evidence type="ECO:0000256" key="5">
    <source>
        <dbReference type="ARBA" id="ARBA00023242"/>
    </source>
</evidence>
<keyword evidence="6" id="KW-0472">Membrane</keyword>
<dbReference type="GO" id="GO:0003677">
    <property type="term" value="F:DNA binding"/>
    <property type="evidence" value="ECO:0007669"/>
    <property type="project" value="UniProtKB-KW"/>
</dbReference>
<dbReference type="PROSITE" id="PS51005">
    <property type="entry name" value="NAC"/>
    <property type="match status" value="1"/>
</dbReference>
<sequence length="190" mass="21725">MKNLSFTFSMPRLLFCHAIPTSSLILISLSLILPNSTCKYLADKALSSGNQYYFFSKVKEKRITENGYWKEIGESEAILSSTVEKKVGTKKNLVFHIGEAPHGIETSWVMQEYHICRSSNIISTSRARRKHDHQIWSKWVLCKVYEKKGSVRGVNYCSDDDDSGTELSWLDEIYLSLDDDLEEISVSILD</sequence>
<dbReference type="SUPFAM" id="SSF101941">
    <property type="entry name" value="NAC domain"/>
    <property type="match status" value="1"/>
</dbReference>
<keyword evidence="5" id="KW-0539">Nucleus</keyword>
<dbReference type="InterPro" id="IPR036093">
    <property type="entry name" value="NAC_dom_sf"/>
</dbReference>
<dbReference type="EMBL" id="SDMP01000020">
    <property type="protein sequence ID" value="RYQ85016.1"/>
    <property type="molecule type" value="Genomic_DNA"/>
</dbReference>
<organism evidence="8 9">
    <name type="scientific">Arachis hypogaea</name>
    <name type="common">Peanut</name>
    <dbReference type="NCBI Taxonomy" id="3818"/>
    <lineage>
        <taxon>Eukaryota</taxon>
        <taxon>Viridiplantae</taxon>
        <taxon>Streptophyta</taxon>
        <taxon>Embryophyta</taxon>
        <taxon>Tracheophyta</taxon>
        <taxon>Spermatophyta</taxon>
        <taxon>Magnoliopsida</taxon>
        <taxon>eudicotyledons</taxon>
        <taxon>Gunneridae</taxon>
        <taxon>Pentapetalae</taxon>
        <taxon>rosids</taxon>
        <taxon>fabids</taxon>
        <taxon>Fabales</taxon>
        <taxon>Fabaceae</taxon>
        <taxon>Papilionoideae</taxon>
        <taxon>50 kb inversion clade</taxon>
        <taxon>dalbergioids sensu lato</taxon>
        <taxon>Dalbergieae</taxon>
        <taxon>Pterocarpus clade</taxon>
        <taxon>Arachis</taxon>
    </lineage>
</organism>
<evidence type="ECO:0000256" key="6">
    <source>
        <dbReference type="SAM" id="Phobius"/>
    </source>
</evidence>
<dbReference type="AlphaFoldDB" id="A0A444X5P6"/>
<evidence type="ECO:0000256" key="2">
    <source>
        <dbReference type="ARBA" id="ARBA00023015"/>
    </source>
</evidence>
<evidence type="ECO:0000259" key="7">
    <source>
        <dbReference type="PROSITE" id="PS51005"/>
    </source>
</evidence>
<comment type="subcellular location">
    <subcellularLocation>
        <location evidence="1">Nucleus</location>
    </subcellularLocation>
</comment>
<proteinExistence type="predicted"/>
<dbReference type="Pfam" id="PF02365">
    <property type="entry name" value="NAM"/>
    <property type="match status" value="1"/>
</dbReference>
<keyword evidence="9" id="KW-1185">Reference proteome</keyword>